<name>A0ABX1DVZ1_9HYPH</name>
<evidence type="ECO:0000313" key="2">
    <source>
        <dbReference type="Proteomes" id="UP000568486"/>
    </source>
</evidence>
<keyword evidence="2" id="KW-1185">Reference proteome</keyword>
<dbReference type="EMBL" id="JAAVLR010000002">
    <property type="protein sequence ID" value="NKC29036.1"/>
    <property type="molecule type" value="Genomic_DNA"/>
</dbReference>
<protein>
    <submittedName>
        <fullName evidence="1">Uncharacterized protein</fullName>
    </submittedName>
</protein>
<organism evidence="1 2">
    <name type="scientific">Brucella ciceri</name>
    <dbReference type="NCBI Taxonomy" id="391287"/>
    <lineage>
        <taxon>Bacteria</taxon>
        <taxon>Pseudomonadati</taxon>
        <taxon>Pseudomonadota</taxon>
        <taxon>Alphaproteobacteria</taxon>
        <taxon>Hyphomicrobiales</taxon>
        <taxon>Brucellaceae</taxon>
        <taxon>Brucella/Ochrobactrum group</taxon>
        <taxon>Brucella</taxon>
    </lineage>
</organism>
<proteinExistence type="predicted"/>
<accession>A0ABX1DVZ1</accession>
<sequence>MDKRVSHAATCPGNQHRFPGKFACLLHAIPFMRQLSATVYSRQRKSQNVSLQQNFSLETAINADNVGK</sequence>
<dbReference type="Proteomes" id="UP000568486">
    <property type="component" value="Unassembled WGS sequence"/>
</dbReference>
<evidence type="ECO:0000313" key="1">
    <source>
        <dbReference type="EMBL" id="NKC29036.1"/>
    </source>
</evidence>
<gene>
    <name evidence="1" type="ORF">HED52_20030</name>
</gene>
<reference evidence="1 2" key="1">
    <citation type="submission" date="2020-03" db="EMBL/GenBank/DDBJ databases">
        <title>Whole genome sequencing of clinical and environmental type strains of Ochrobactrum.</title>
        <authorList>
            <person name="Dharne M."/>
        </authorList>
    </citation>
    <scope>NUCLEOTIDE SEQUENCE [LARGE SCALE GENOMIC DNA]</scope>
    <source>
        <strain evidence="1 2">DSM 22292</strain>
    </source>
</reference>
<comment type="caution">
    <text evidence="1">The sequence shown here is derived from an EMBL/GenBank/DDBJ whole genome shotgun (WGS) entry which is preliminary data.</text>
</comment>